<dbReference type="EMBL" id="JAUKUA010000004">
    <property type="protein sequence ID" value="KAK0715325.1"/>
    <property type="molecule type" value="Genomic_DNA"/>
</dbReference>
<feature type="compositionally biased region" description="Basic and acidic residues" evidence="1">
    <location>
        <begin position="49"/>
        <end position="58"/>
    </location>
</feature>
<evidence type="ECO:0000313" key="3">
    <source>
        <dbReference type="Proteomes" id="UP001172102"/>
    </source>
</evidence>
<accession>A0AA40DTV5</accession>
<evidence type="ECO:0000313" key="2">
    <source>
        <dbReference type="EMBL" id="KAK0715325.1"/>
    </source>
</evidence>
<evidence type="ECO:0000256" key="1">
    <source>
        <dbReference type="SAM" id="MobiDB-lite"/>
    </source>
</evidence>
<gene>
    <name evidence="2" type="ORF">B0H67DRAFT_645091</name>
</gene>
<proteinExistence type="predicted"/>
<reference evidence="2" key="1">
    <citation type="submission" date="2023-06" db="EMBL/GenBank/DDBJ databases">
        <title>Genome-scale phylogeny and comparative genomics of the fungal order Sordariales.</title>
        <authorList>
            <consortium name="Lawrence Berkeley National Laboratory"/>
            <person name="Hensen N."/>
            <person name="Bonometti L."/>
            <person name="Westerberg I."/>
            <person name="Brannstrom I.O."/>
            <person name="Guillou S."/>
            <person name="Cros-Aarteil S."/>
            <person name="Calhoun S."/>
            <person name="Haridas S."/>
            <person name="Kuo A."/>
            <person name="Mondo S."/>
            <person name="Pangilinan J."/>
            <person name="Riley R."/>
            <person name="Labutti K."/>
            <person name="Andreopoulos B."/>
            <person name="Lipzen A."/>
            <person name="Chen C."/>
            <person name="Yanf M."/>
            <person name="Daum C."/>
            <person name="Ng V."/>
            <person name="Clum A."/>
            <person name="Steindorff A."/>
            <person name="Ohm R."/>
            <person name="Martin F."/>
            <person name="Silar P."/>
            <person name="Natvig D."/>
            <person name="Lalanne C."/>
            <person name="Gautier V."/>
            <person name="Ament-Velasquez S.L."/>
            <person name="Kruys A."/>
            <person name="Hutchinson M.I."/>
            <person name="Powell A.J."/>
            <person name="Barry K."/>
            <person name="Miller A.N."/>
            <person name="Grigoriev I.V."/>
            <person name="Debuchy R."/>
            <person name="Gladieux P."/>
            <person name="Thoren M.H."/>
            <person name="Johannesson H."/>
        </authorList>
    </citation>
    <scope>NUCLEOTIDE SEQUENCE</scope>
    <source>
        <strain evidence="2">SMH4607-1</strain>
    </source>
</reference>
<feature type="region of interest" description="Disordered" evidence="1">
    <location>
        <begin position="49"/>
        <end position="82"/>
    </location>
</feature>
<dbReference type="Proteomes" id="UP001172102">
    <property type="component" value="Unassembled WGS sequence"/>
</dbReference>
<sequence>MVYWKQFMGGWRRENDAIPENTTLSVTNFIKYELPEILKLRAKRWRRISGREGSEETPRQLPKGTHVHTSALMGVRDPDVFA</sequence>
<protein>
    <submittedName>
        <fullName evidence="2">Uncharacterized protein</fullName>
    </submittedName>
</protein>
<organism evidence="2 3">
    <name type="scientific">Lasiosphaeris hirsuta</name>
    <dbReference type="NCBI Taxonomy" id="260670"/>
    <lineage>
        <taxon>Eukaryota</taxon>
        <taxon>Fungi</taxon>
        <taxon>Dikarya</taxon>
        <taxon>Ascomycota</taxon>
        <taxon>Pezizomycotina</taxon>
        <taxon>Sordariomycetes</taxon>
        <taxon>Sordariomycetidae</taxon>
        <taxon>Sordariales</taxon>
        <taxon>Lasiosphaeriaceae</taxon>
        <taxon>Lasiosphaeris</taxon>
    </lineage>
</organism>
<keyword evidence="3" id="KW-1185">Reference proteome</keyword>
<dbReference type="AlphaFoldDB" id="A0AA40DTV5"/>
<comment type="caution">
    <text evidence="2">The sequence shown here is derived from an EMBL/GenBank/DDBJ whole genome shotgun (WGS) entry which is preliminary data.</text>
</comment>
<name>A0AA40DTV5_9PEZI</name>